<keyword evidence="3" id="KW-1185">Reference proteome</keyword>
<accession>A0ABP0SSE2</accession>
<comment type="caution">
    <text evidence="2">The sequence shown here is derived from an EMBL/GenBank/DDBJ whole genome shotgun (WGS) entry which is preliminary data.</text>
</comment>
<gene>
    <name evidence="2" type="ORF">CCMP2556_LOCUS53317</name>
</gene>
<reference evidence="2 3" key="1">
    <citation type="submission" date="2024-02" db="EMBL/GenBank/DDBJ databases">
        <authorList>
            <person name="Chen Y."/>
            <person name="Shah S."/>
            <person name="Dougan E. K."/>
            <person name="Thang M."/>
            <person name="Chan C."/>
        </authorList>
    </citation>
    <scope>NUCLEOTIDE SEQUENCE [LARGE SCALE GENOMIC DNA]</scope>
</reference>
<organism evidence="2 3">
    <name type="scientific">Durusdinium trenchii</name>
    <dbReference type="NCBI Taxonomy" id="1381693"/>
    <lineage>
        <taxon>Eukaryota</taxon>
        <taxon>Sar</taxon>
        <taxon>Alveolata</taxon>
        <taxon>Dinophyceae</taxon>
        <taxon>Suessiales</taxon>
        <taxon>Symbiodiniaceae</taxon>
        <taxon>Durusdinium</taxon>
    </lineage>
</organism>
<evidence type="ECO:0000313" key="2">
    <source>
        <dbReference type="EMBL" id="CAK9115361.1"/>
    </source>
</evidence>
<feature type="compositionally biased region" description="Low complexity" evidence="1">
    <location>
        <begin position="51"/>
        <end position="61"/>
    </location>
</feature>
<dbReference type="EMBL" id="CAXAMN010028139">
    <property type="protein sequence ID" value="CAK9115361.1"/>
    <property type="molecule type" value="Genomic_DNA"/>
</dbReference>
<dbReference type="Proteomes" id="UP001642484">
    <property type="component" value="Unassembled WGS sequence"/>
</dbReference>
<proteinExistence type="predicted"/>
<feature type="region of interest" description="Disordered" evidence="1">
    <location>
        <begin position="190"/>
        <end position="235"/>
    </location>
</feature>
<evidence type="ECO:0000313" key="3">
    <source>
        <dbReference type="Proteomes" id="UP001642484"/>
    </source>
</evidence>
<feature type="compositionally biased region" description="Basic and acidic residues" evidence="1">
    <location>
        <begin position="68"/>
        <end position="77"/>
    </location>
</feature>
<protein>
    <submittedName>
        <fullName evidence="2">Uncharacterized protein</fullName>
    </submittedName>
</protein>
<feature type="region of interest" description="Disordered" evidence="1">
    <location>
        <begin position="43"/>
        <end position="91"/>
    </location>
</feature>
<sequence>MVRGPQFSRRCLQAMAFDRNRAARAEIQEEGCGIDLYEFLDEKPPDPPALPARARAHSLPPGGRFRHDRATRSRSDTRPSPGSAVSDTLEGPLIEPPLVDLYVFLGETPPPQHLVRRRDLDLRRAWAEVWWRWNGRRRAGDAQSQVDESLGPSCDYQQLSEGPGASVAQSTANSFRDFWLSLGGGPLSMDLGATRSDSNRRGTDPAPRGRDDRRDVPVTGIAGPRARSVFEPRASDRYHALEGEPRDPDPDLQWPCNEPWDPADLDAMARFGVMPMGYGPWNMY</sequence>
<feature type="compositionally biased region" description="Basic and acidic residues" evidence="1">
    <location>
        <begin position="197"/>
        <end position="216"/>
    </location>
</feature>
<name>A0ABP0SSE2_9DINO</name>
<evidence type="ECO:0000256" key="1">
    <source>
        <dbReference type="SAM" id="MobiDB-lite"/>
    </source>
</evidence>